<feature type="chain" id="PRO_5014917930" description="PEP-CTERM sorting domain-containing protein" evidence="1">
    <location>
        <begin position="22"/>
        <end position="151"/>
    </location>
</feature>
<accession>A0A2N5X0K0</accession>
<name>A0A2N5X0K0_9GAMM</name>
<keyword evidence="3" id="KW-1185">Reference proteome</keyword>
<organism evidence="2 3">
    <name type="scientific">Pseudohalioglobus lutimaris</name>
    <dbReference type="NCBI Taxonomy" id="1737061"/>
    <lineage>
        <taxon>Bacteria</taxon>
        <taxon>Pseudomonadati</taxon>
        <taxon>Pseudomonadota</taxon>
        <taxon>Gammaproteobacteria</taxon>
        <taxon>Cellvibrionales</taxon>
        <taxon>Halieaceae</taxon>
        <taxon>Pseudohalioglobus</taxon>
    </lineage>
</organism>
<sequence length="151" mass="15745">MPTICFLILGLCAAQVANATAGSKKIRYIYEGNNFGGADGELKTSDRLSGRFAVDCRVAHSAGACENLAYDDYLASGAVDPQSSSFSAGSISWPPSNPGTSGYIGFGTDYLHYPGIWSKRVVPELNAGGAGLSFGLLLALAALIREGRCTK</sequence>
<evidence type="ECO:0008006" key="4">
    <source>
        <dbReference type="Google" id="ProtNLM"/>
    </source>
</evidence>
<evidence type="ECO:0000256" key="1">
    <source>
        <dbReference type="SAM" id="SignalP"/>
    </source>
</evidence>
<feature type="signal peptide" evidence="1">
    <location>
        <begin position="1"/>
        <end position="21"/>
    </location>
</feature>
<dbReference type="EMBL" id="PKUS01000019">
    <property type="protein sequence ID" value="PLW68035.1"/>
    <property type="molecule type" value="Genomic_DNA"/>
</dbReference>
<evidence type="ECO:0000313" key="3">
    <source>
        <dbReference type="Proteomes" id="UP000235005"/>
    </source>
</evidence>
<proteinExistence type="predicted"/>
<comment type="caution">
    <text evidence="2">The sequence shown here is derived from an EMBL/GenBank/DDBJ whole genome shotgun (WGS) entry which is preliminary data.</text>
</comment>
<protein>
    <recommendedName>
        <fullName evidence="4">PEP-CTERM sorting domain-containing protein</fullName>
    </recommendedName>
</protein>
<dbReference type="AlphaFoldDB" id="A0A2N5X0K0"/>
<evidence type="ECO:0000313" key="2">
    <source>
        <dbReference type="EMBL" id="PLW68035.1"/>
    </source>
</evidence>
<keyword evidence="1" id="KW-0732">Signal</keyword>
<dbReference type="RefSeq" id="WP_101518390.1">
    <property type="nucleotide sequence ID" value="NZ_PKUS01000019.1"/>
</dbReference>
<dbReference type="Proteomes" id="UP000235005">
    <property type="component" value="Unassembled WGS sequence"/>
</dbReference>
<gene>
    <name evidence="2" type="ORF">C0039_13800</name>
</gene>
<reference evidence="2 3" key="1">
    <citation type="submission" date="2018-01" db="EMBL/GenBank/DDBJ databases">
        <title>The draft genome sequence of Halioglobus lutimaris HF004.</title>
        <authorList>
            <person name="Du Z.-J."/>
            <person name="Shi M.-J."/>
        </authorList>
    </citation>
    <scope>NUCLEOTIDE SEQUENCE [LARGE SCALE GENOMIC DNA]</scope>
    <source>
        <strain evidence="2 3">HF004</strain>
    </source>
</reference>